<dbReference type="GO" id="GO:0006368">
    <property type="term" value="P:transcription elongation by RNA polymerase II"/>
    <property type="evidence" value="ECO:0007669"/>
    <property type="project" value="UniProtKB-UniRule"/>
</dbReference>
<gene>
    <name evidence="2" type="ORF">APZ42_014847</name>
</gene>
<comment type="similarity">
    <text evidence="1">Belongs to the ENY2 family.</text>
</comment>
<dbReference type="GO" id="GO:0005643">
    <property type="term" value="C:nuclear pore"/>
    <property type="evidence" value="ECO:0007669"/>
    <property type="project" value="UniProtKB-UniRule"/>
</dbReference>
<dbReference type="GO" id="GO:0006325">
    <property type="term" value="P:chromatin organization"/>
    <property type="evidence" value="ECO:0007669"/>
    <property type="project" value="UniProtKB-KW"/>
</dbReference>
<organism evidence="2 3">
    <name type="scientific">Daphnia magna</name>
    <dbReference type="NCBI Taxonomy" id="35525"/>
    <lineage>
        <taxon>Eukaryota</taxon>
        <taxon>Metazoa</taxon>
        <taxon>Ecdysozoa</taxon>
        <taxon>Arthropoda</taxon>
        <taxon>Crustacea</taxon>
        <taxon>Branchiopoda</taxon>
        <taxon>Diplostraca</taxon>
        <taxon>Cladocera</taxon>
        <taxon>Anomopoda</taxon>
        <taxon>Daphniidae</taxon>
        <taxon>Daphnia</taxon>
    </lineage>
</organism>
<comment type="caution">
    <text evidence="2">The sequence shown here is derived from an EMBL/GenBank/DDBJ whole genome shotgun (WGS) entry which is preliminary data.</text>
</comment>
<accession>A0A162NY31</accession>
<comment type="subcellular location">
    <subcellularLocation>
        <location evidence="1">Nucleus</location>
        <location evidence="1">Nucleoplasm</location>
    </subcellularLocation>
</comment>
<dbReference type="FunFam" id="1.10.246.140:FF:000007">
    <property type="entry name" value="Transcription and mRNA export factor ENY2"/>
    <property type="match status" value="1"/>
</dbReference>
<dbReference type="OrthoDB" id="6221744at2759"/>
<sequence>MSDDREYAIINQRLVEKGDKERLRAILREQLIKSGWRDALKLECRRVVQEQGLDNISVDEIIKQVTPHARATIPSDVKQDLLNRIKEIVQNESDSF</sequence>
<comment type="subunit">
    <text evidence="1">Component of the nuclear pore complex (NPC)-associated TREX-2 complex (transcription and export complex 2). Component of the SAGA transcription coactivator-HAT complex. Within the SAGA complex, participates to a subcomplex of SAGA called the DUB module (deubiquitination module).</text>
</comment>
<protein>
    <recommendedName>
        <fullName evidence="1">Transcription and mRNA export factor ENY2</fullName>
    </recommendedName>
    <alternativeName>
        <fullName evidence="1">Enhancer of yellow 2 transcription factor homolog</fullName>
    </alternativeName>
</protein>
<dbReference type="GO" id="GO:0071819">
    <property type="term" value="C:DUBm complex"/>
    <property type="evidence" value="ECO:0007669"/>
    <property type="project" value="UniProtKB-UniRule"/>
</dbReference>
<comment type="function">
    <text evidence="1">Involved in mRNA export coupled transcription activation by association with both the TREX-2 and the SAGA complexes. The transcription regulatory histone acetylation (HAT) complex SAGA is a multiprotein complex that activates transcription by remodeling chromatin and mediating histone acetylation and deubiquitination. Within the SAGA complex, participates to a subcomplex that specifically deubiquitinates histones. The SAGA complex is recruited to specific gene promoters by activators, where it is required for transcription. The TREX-2 complex functions in docking export-competent ribonucleoprotein particles (mRNPs) to the nuclear entrance of the nuclear pore complex (nuclear basket). TREX-2 participates in mRNA export and accurate chromatin positioning in the nucleus by tethering genes to the nuclear periphery.</text>
</comment>
<dbReference type="GO" id="GO:0000124">
    <property type="term" value="C:SAGA complex"/>
    <property type="evidence" value="ECO:0007669"/>
    <property type="project" value="UniProtKB-UniRule"/>
</dbReference>
<keyword evidence="1" id="KW-0813">Transport</keyword>
<dbReference type="GO" id="GO:0005654">
    <property type="term" value="C:nucleoplasm"/>
    <property type="evidence" value="ECO:0007669"/>
    <property type="project" value="UniProtKB-SubCell"/>
</dbReference>
<dbReference type="STRING" id="35525.A0A162NY31"/>
<dbReference type="Gene3D" id="1.10.246.140">
    <property type="match status" value="1"/>
</dbReference>
<keyword evidence="1" id="KW-0539">Nucleus</keyword>
<dbReference type="GO" id="GO:0003713">
    <property type="term" value="F:transcription coactivator activity"/>
    <property type="evidence" value="ECO:0007669"/>
    <property type="project" value="UniProtKB-UniRule"/>
</dbReference>
<dbReference type="Pfam" id="PF10163">
    <property type="entry name" value="EnY2"/>
    <property type="match status" value="1"/>
</dbReference>
<dbReference type="InterPro" id="IPR038212">
    <property type="entry name" value="TF_EnY2_sf"/>
</dbReference>
<dbReference type="AlphaFoldDB" id="A0A162NY31"/>
<keyword evidence="1" id="KW-0805">Transcription regulation</keyword>
<proteinExistence type="inferred from homology"/>
<evidence type="ECO:0000313" key="3">
    <source>
        <dbReference type="Proteomes" id="UP000076858"/>
    </source>
</evidence>
<dbReference type="EMBL" id="LRGB01000512">
    <property type="protein sequence ID" value="KZS18367.1"/>
    <property type="molecule type" value="Genomic_DNA"/>
</dbReference>
<keyword evidence="1" id="KW-0811">Translocation</keyword>
<keyword evidence="1" id="KW-0804">Transcription</keyword>
<dbReference type="InterPro" id="IPR018783">
    <property type="entry name" value="TF_ENY2"/>
</dbReference>
<evidence type="ECO:0000256" key="1">
    <source>
        <dbReference type="HAMAP-Rule" id="MF_03046"/>
    </source>
</evidence>
<reference evidence="2 3" key="1">
    <citation type="submission" date="2016-03" db="EMBL/GenBank/DDBJ databases">
        <title>EvidentialGene: Evidence-directed Construction of Genes on Genomes.</title>
        <authorList>
            <person name="Gilbert D.G."/>
            <person name="Choi J.-H."/>
            <person name="Mockaitis K."/>
            <person name="Colbourne J."/>
            <person name="Pfrender M."/>
        </authorList>
    </citation>
    <scope>NUCLEOTIDE SEQUENCE [LARGE SCALE GENOMIC DNA]</scope>
    <source>
        <strain evidence="2 3">Xinb3</strain>
        <tissue evidence="2">Complete organism</tissue>
    </source>
</reference>
<keyword evidence="1" id="KW-0653">Protein transport</keyword>
<dbReference type="PANTHER" id="PTHR12514">
    <property type="entry name" value="ENHANCER OF YELLOW 2 TRANSCRIPTION FACTOR"/>
    <property type="match status" value="1"/>
</dbReference>
<evidence type="ECO:0000313" key="2">
    <source>
        <dbReference type="EMBL" id="KZS18367.1"/>
    </source>
</evidence>
<keyword evidence="3" id="KW-1185">Reference proteome</keyword>
<keyword evidence="1" id="KW-0010">Activator</keyword>
<keyword evidence="1" id="KW-0509">mRNA transport</keyword>
<dbReference type="GO" id="GO:0006406">
    <property type="term" value="P:mRNA export from nucleus"/>
    <property type="evidence" value="ECO:0007669"/>
    <property type="project" value="UniProtKB-UniRule"/>
</dbReference>
<dbReference type="GO" id="GO:0015031">
    <property type="term" value="P:protein transport"/>
    <property type="evidence" value="ECO:0007669"/>
    <property type="project" value="UniProtKB-KW"/>
</dbReference>
<dbReference type="HAMAP" id="MF_03046">
    <property type="entry name" value="ENY2_Sus1"/>
    <property type="match status" value="1"/>
</dbReference>
<dbReference type="GO" id="GO:0070390">
    <property type="term" value="C:transcription export complex 2"/>
    <property type="evidence" value="ECO:0007669"/>
    <property type="project" value="UniProtKB-UniRule"/>
</dbReference>
<keyword evidence="1" id="KW-0156">Chromatin regulator</keyword>
<name>A0A162NY31_9CRUS</name>
<dbReference type="Proteomes" id="UP000076858">
    <property type="component" value="Unassembled WGS sequence"/>
</dbReference>